<comment type="caution">
    <text evidence="1">The sequence shown here is derived from an EMBL/GenBank/DDBJ whole genome shotgun (WGS) entry which is preliminary data.</text>
</comment>
<keyword evidence="2" id="KW-1185">Reference proteome</keyword>
<sequence>MVNGVAPAKKAIPFTDDNVDPELVHQVFRPYLVTLTLAAEDRLKLTDTGNLTGASLQLLCNETGINKRSLEASRPNEMNTQNFSNIHHTLRSAKHLRQYRKNLKATPRGRALLKDWPMNEDGILPGFSTRDVVMRAGALVAEILASESEDSYADYLMALALSCCSRAKKALQ</sequence>
<proteinExistence type="predicted"/>
<accession>A0ABT9NGU6</accession>
<dbReference type="RefSeq" id="WP_307682832.1">
    <property type="nucleotide sequence ID" value="NZ_JAUSQX010000001.1"/>
</dbReference>
<protein>
    <submittedName>
        <fullName evidence="1">Uncharacterized protein</fullName>
    </submittedName>
</protein>
<reference evidence="1 2" key="1">
    <citation type="submission" date="2023-07" db="EMBL/GenBank/DDBJ databases">
        <title>Sequencing the genomes of 1000 actinobacteria strains.</title>
        <authorList>
            <person name="Klenk H.-P."/>
        </authorList>
    </citation>
    <scope>NUCLEOTIDE SEQUENCE [LARGE SCALE GENOMIC DNA]</scope>
    <source>
        <strain evidence="1 2">DSM 17163</strain>
    </source>
</reference>
<name>A0ABT9NGU6_9ACTO</name>
<dbReference type="EMBL" id="JAUSQX010000001">
    <property type="protein sequence ID" value="MDP9806621.1"/>
    <property type="molecule type" value="Genomic_DNA"/>
</dbReference>
<organism evidence="1 2">
    <name type="scientific">Trueperella bonasi</name>
    <dbReference type="NCBI Taxonomy" id="312286"/>
    <lineage>
        <taxon>Bacteria</taxon>
        <taxon>Bacillati</taxon>
        <taxon>Actinomycetota</taxon>
        <taxon>Actinomycetes</taxon>
        <taxon>Actinomycetales</taxon>
        <taxon>Actinomycetaceae</taxon>
        <taxon>Trueperella</taxon>
    </lineage>
</organism>
<evidence type="ECO:0000313" key="2">
    <source>
        <dbReference type="Proteomes" id="UP001243212"/>
    </source>
</evidence>
<evidence type="ECO:0000313" key="1">
    <source>
        <dbReference type="EMBL" id="MDP9806621.1"/>
    </source>
</evidence>
<gene>
    <name evidence="1" type="ORF">J2S70_001203</name>
</gene>
<dbReference type="Proteomes" id="UP001243212">
    <property type="component" value="Unassembled WGS sequence"/>
</dbReference>